<dbReference type="AlphaFoldDB" id="A0A4D6M3U1"/>
<organism evidence="1 2">
    <name type="scientific">Vigna unguiculata</name>
    <name type="common">Cowpea</name>
    <dbReference type="NCBI Taxonomy" id="3917"/>
    <lineage>
        <taxon>Eukaryota</taxon>
        <taxon>Viridiplantae</taxon>
        <taxon>Streptophyta</taxon>
        <taxon>Embryophyta</taxon>
        <taxon>Tracheophyta</taxon>
        <taxon>Spermatophyta</taxon>
        <taxon>Magnoliopsida</taxon>
        <taxon>eudicotyledons</taxon>
        <taxon>Gunneridae</taxon>
        <taxon>Pentapetalae</taxon>
        <taxon>rosids</taxon>
        <taxon>fabids</taxon>
        <taxon>Fabales</taxon>
        <taxon>Fabaceae</taxon>
        <taxon>Papilionoideae</taxon>
        <taxon>50 kb inversion clade</taxon>
        <taxon>NPAAA clade</taxon>
        <taxon>indigoferoid/millettioid clade</taxon>
        <taxon>Phaseoleae</taxon>
        <taxon>Vigna</taxon>
    </lineage>
</organism>
<dbReference type="EMBL" id="CP039350">
    <property type="protein sequence ID" value="QCD96009.1"/>
    <property type="molecule type" value="Genomic_DNA"/>
</dbReference>
<gene>
    <name evidence="1" type="ORF">DEO72_LG6g710</name>
</gene>
<accession>A0A4D6M3U1</accession>
<dbReference type="Proteomes" id="UP000501690">
    <property type="component" value="Linkage Group LG6"/>
</dbReference>
<keyword evidence="2" id="KW-1185">Reference proteome</keyword>
<evidence type="ECO:0000313" key="2">
    <source>
        <dbReference type="Proteomes" id="UP000501690"/>
    </source>
</evidence>
<proteinExistence type="predicted"/>
<reference evidence="1 2" key="1">
    <citation type="submission" date="2019-04" db="EMBL/GenBank/DDBJ databases">
        <title>An improved genome assembly and genetic linkage map for asparagus bean, Vigna unguiculata ssp. sesquipedialis.</title>
        <authorList>
            <person name="Xia Q."/>
            <person name="Zhang R."/>
            <person name="Dong Y."/>
        </authorList>
    </citation>
    <scope>NUCLEOTIDE SEQUENCE [LARGE SCALE GENOMIC DNA]</scope>
    <source>
        <tissue evidence="1">Leaf</tissue>
    </source>
</reference>
<protein>
    <submittedName>
        <fullName evidence="1">Uncharacterized protein</fullName>
    </submittedName>
</protein>
<evidence type="ECO:0000313" key="1">
    <source>
        <dbReference type="EMBL" id="QCD96009.1"/>
    </source>
</evidence>
<sequence>MAQLGNKNLSMFKSQRKELAKKAKNVGDADVPNMKEPLVEVWMQGGSKRKMTIPTKKGVGKDIKRVRVELLRSESSFGIKRPEVGLIELLETIIRRDIEISLDEVVLSSLDNMEPSAMGKVMVEFSSKALILSRRVGNLLQKEIKEGGKAKVEVQEHINDFNKGFRQATLFYKEVDAEDSRFDVNKDVVDGRLLDEEVVDFDQVMEEPEAANADPVVEGETVVIDEAEIHTK</sequence>
<name>A0A4D6M3U1_VIGUN</name>